<reference evidence="3" key="1">
    <citation type="submission" date="2020-11" db="EMBL/GenBank/DDBJ databases">
        <authorList>
            <consortium name="DOE Joint Genome Institute"/>
            <person name="Ahrendt S."/>
            <person name="Riley R."/>
            <person name="Andreopoulos W."/>
            <person name="Labutti K."/>
            <person name="Pangilinan J."/>
            <person name="Ruiz-Duenas F.J."/>
            <person name="Barrasa J.M."/>
            <person name="Sanchez-Garcia M."/>
            <person name="Camarero S."/>
            <person name="Miyauchi S."/>
            <person name="Serrano A."/>
            <person name="Linde D."/>
            <person name="Babiker R."/>
            <person name="Drula E."/>
            <person name="Ayuso-Fernandez I."/>
            <person name="Pacheco R."/>
            <person name="Padilla G."/>
            <person name="Ferreira P."/>
            <person name="Barriuso J."/>
            <person name="Kellner H."/>
            <person name="Castanera R."/>
            <person name="Alfaro M."/>
            <person name="Ramirez L."/>
            <person name="Pisabarro A.G."/>
            <person name="Kuo A."/>
            <person name="Tritt A."/>
            <person name="Lipzen A."/>
            <person name="He G."/>
            <person name="Yan M."/>
            <person name="Ng V."/>
            <person name="Cullen D."/>
            <person name="Martin F."/>
            <person name="Rosso M.-N."/>
            <person name="Henrissat B."/>
            <person name="Hibbett D."/>
            <person name="Martinez A.T."/>
            <person name="Grigoriev I.V."/>
        </authorList>
    </citation>
    <scope>NUCLEOTIDE SEQUENCE</scope>
    <source>
        <strain evidence="3">AH 40177</strain>
    </source>
</reference>
<dbReference type="AlphaFoldDB" id="A0A9P5Q1C9"/>
<protein>
    <recommendedName>
        <fullName evidence="5">U6 small nuclear RNA (adenine-(43)-N(6))-methyltransferase</fullName>
    </recommendedName>
</protein>
<organism evidence="3 4">
    <name type="scientific">Rhodocollybia butyracea</name>
    <dbReference type="NCBI Taxonomy" id="206335"/>
    <lineage>
        <taxon>Eukaryota</taxon>
        <taxon>Fungi</taxon>
        <taxon>Dikarya</taxon>
        <taxon>Basidiomycota</taxon>
        <taxon>Agaricomycotina</taxon>
        <taxon>Agaricomycetes</taxon>
        <taxon>Agaricomycetidae</taxon>
        <taxon>Agaricales</taxon>
        <taxon>Marasmiineae</taxon>
        <taxon>Omphalotaceae</taxon>
        <taxon>Rhodocollybia</taxon>
    </lineage>
</organism>
<dbReference type="Pfam" id="PF05971">
    <property type="entry name" value="Methyltransf_10"/>
    <property type="match status" value="1"/>
</dbReference>
<dbReference type="GO" id="GO:0008168">
    <property type="term" value="F:methyltransferase activity"/>
    <property type="evidence" value="ECO:0007669"/>
    <property type="project" value="UniProtKB-KW"/>
</dbReference>
<gene>
    <name evidence="3" type="ORF">BDP27DRAFT_1417650</name>
</gene>
<keyword evidence="2" id="KW-0808">Transferase</keyword>
<dbReference type="PANTHER" id="PTHR13393">
    <property type="entry name" value="SAM-DEPENDENT METHYLTRANSFERASE"/>
    <property type="match status" value="1"/>
</dbReference>
<dbReference type="Proteomes" id="UP000772434">
    <property type="component" value="Unassembled WGS sequence"/>
</dbReference>
<dbReference type="Gene3D" id="3.40.50.150">
    <property type="entry name" value="Vaccinia Virus protein VP39"/>
    <property type="match status" value="1"/>
</dbReference>
<accession>A0A9P5Q1C9</accession>
<dbReference type="CDD" id="cd02440">
    <property type="entry name" value="AdoMet_MTases"/>
    <property type="match status" value="1"/>
</dbReference>
<evidence type="ECO:0008006" key="5">
    <source>
        <dbReference type="Google" id="ProtNLM"/>
    </source>
</evidence>
<dbReference type="InterPro" id="IPR029063">
    <property type="entry name" value="SAM-dependent_MTases_sf"/>
</dbReference>
<evidence type="ECO:0000256" key="2">
    <source>
        <dbReference type="ARBA" id="ARBA00022679"/>
    </source>
</evidence>
<dbReference type="InterPro" id="IPR010286">
    <property type="entry name" value="METTL16/RlmF"/>
</dbReference>
<evidence type="ECO:0000256" key="1">
    <source>
        <dbReference type="ARBA" id="ARBA00022603"/>
    </source>
</evidence>
<proteinExistence type="predicted"/>
<keyword evidence="1" id="KW-0489">Methyltransferase</keyword>
<dbReference type="SUPFAM" id="SSF53335">
    <property type="entry name" value="S-adenosyl-L-methionine-dependent methyltransferases"/>
    <property type="match status" value="1"/>
</dbReference>
<dbReference type="PANTHER" id="PTHR13393:SF0">
    <property type="entry name" value="RNA N6-ADENOSINE-METHYLTRANSFERASE METTL16"/>
    <property type="match status" value="1"/>
</dbReference>
<dbReference type="GO" id="GO:0070475">
    <property type="term" value="P:rRNA base methylation"/>
    <property type="evidence" value="ECO:0007669"/>
    <property type="project" value="TreeGrafter"/>
</dbReference>
<sequence>MHPRNIYRDGLDFTQIAAEYPPLARYLGGSNNQTINFQDEGALRCLTEALLHRDFKLKIKLSDDRLCPPVPNRLNYVLWIQDLVSASRYMEMNQGTTARGIDIGTGASAIYPLLACTLEPSWEFIVSEIDLLSCTTAQENISTNNLGKRIQLVQSDEHSSTLLPLFLNRDKTFDFTMCNPPFYSSVGDIARSGEAKLQGPNAACTGAQVEMVTSGGEAAFVGKMIGESMETREQCRWYTSMLGKLSSVVEVVDMIKSHSIHNYIITEFVQGQTRRWAVGWSFLDIRIPDTISRIRSPNSTLSHCMPAHNTILQPISSISDESLNDTLLGILSSLNDVRIQQHWKESEEKQKWKREQDRDASDIAAPGAANAAIQTIQAKTRPDLLVLAHRDTWSRGARRREKRQVSEAIITTRPGEGNKQPEQEAAASLPVEIGMACSIRIRGADTNTNVDVNEDGIMDVEEQKEFIVEFEWRKGWDRGLFESFGSHVSRRLVSSPRG</sequence>
<keyword evidence="4" id="KW-1185">Reference proteome</keyword>
<dbReference type="OrthoDB" id="514248at2759"/>
<evidence type="ECO:0000313" key="3">
    <source>
        <dbReference type="EMBL" id="KAF9072877.1"/>
    </source>
</evidence>
<name>A0A9P5Q1C9_9AGAR</name>
<dbReference type="GO" id="GO:0005634">
    <property type="term" value="C:nucleus"/>
    <property type="evidence" value="ECO:0007669"/>
    <property type="project" value="TreeGrafter"/>
</dbReference>
<dbReference type="EMBL" id="JADNRY010000021">
    <property type="protein sequence ID" value="KAF9072877.1"/>
    <property type="molecule type" value="Genomic_DNA"/>
</dbReference>
<evidence type="ECO:0000313" key="4">
    <source>
        <dbReference type="Proteomes" id="UP000772434"/>
    </source>
</evidence>
<comment type="caution">
    <text evidence="3">The sequence shown here is derived from an EMBL/GenBank/DDBJ whole genome shotgun (WGS) entry which is preliminary data.</text>
</comment>